<feature type="DNA-binding region" description="OmpR/PhoB-type" evidence="6">
    <location>
        <begin position="1"/>
        <end position="104"/>
    </location>
</feature>
<evidence type="ECO:0000256" key="4">
    <source>
        <dbReference type="ARBA" id="ARBA00023125"/>
    </source>
</evidence>
<keyword evidence="9" id="KW-1185">Reference proteome</keyword>
<evidence type="ECO:0000256" key="6">
    <source>
        <dbReference type="PROSITE-ProRule" id="PRU01091"/>
    </source>
</evidence>
<dbReference type="EMBL" id="JBHTGL010000008">
    <property type="protein sequence ID" value="MFD0627515.1"/>
    <property type="molecule type" value="Genomic_DNA"/>
</dbReference>
<dbReference type="InterPro" id="IPR011990">
    <property type="entry name" value="TPR-like_helical_dom_sf"/>
</dbReference>
<comment type="caution">
    <text evidence="8">The sequence shown here is derived from an EMBL/GenBank/DDBJ whole genome shotgun (WGS) entry which is preliminary data.</text>
</comment>
<dbReference type="SMART" id="SM01043">
    <property type="entry name" value="BTAD"/>
    <property type="match status" value="1"/>
</dbReference>
<dbReference type="InterPro" id="IPR036388">
    <property type="entry name" value="WH-like_DNA-bd_sf"/>
</dbReference>
<dbReference type="PANTHER" id="PTHR35807:SF1">
    <property type="entry name" value="TRANSCRIPTIONAL REGULATOR REDD"/>
    <property type="match status" value="1"/>
</dbReference>
<comment type="similarity">
    <text evidence="1">Belongs to the AfsR/DnrI/RedD regulatory family.</text>
</comment>
<accession>A0ABW2X1Z7</accession>
<dbReference type="CDD" id="cd15831">
    <property type="entry name" value="BTAD"/>
    <property type="match status" value="1"/>
</dbReference>
<evidence type="ECO:0000313" key="8">
    <source>
        <dbReference type="EMBL" id="MFD0627515.1"/>
    </source>
</evidence>
<name>A0ABW2X1Z7_9ACTN</name>
<keyword evidence="5" id="KW-0804">Transcription</keyword>
<evidence type="ECO:0000256" key="3">
    <source>
        <dbReference type="ARBA" id="ARBA00023015"/>
    </source>
</evidence>
<dbReference type="SUPFAM" id="SSF46894">
    <property type="entry name" value="C-terminal effector domain of the bipartite response regulators"/>
    <property type="match status" value="1"/>
</dbReference>
<dbReference type="Pfam" id="PF00486">
    <property type="entry name" value="Trans_reg_C"/>
    <property type="match status" value="1"/>
</dbReference>
<dbReference type="RefSeq" id="WP_259929753.1">
    <property type="nucleotide sequence ID" value="NZ_JASKYU010000037.1"/>
</dbReference>
<evidence type="ECO:0000256" key="5">
    <source>
        <dbReference type="ARBA" id="ARBA00023163"/>
    </source>
</evidence>
<evidence type="ECO:0000313" key="9">
    <source>
        <dbReference type="Proteomes" id="UP001596915"/>
    </source>
</evidence>
<keyword evidence="3" id="KW-0805">Transcription regulation</keyword>
<dbReference type="Gene3D" id="1.10.10.10">
    <property type="entry name" value="Winged helix-like DNA-binding domain superfamily/Winged helix DNA-binding domain"/>
    <property type="match status" value="1"/>
</dbReference>
<evidence type="ECO:0000256" key="1">
    <source>
        <dbReference type="ARBA" id="ARBA00005820"/>
    </source>
</evidence>
<keyword evidence="2" id="KW-0902">Two-component regulatory system</keyword>
<dbReference type="InterPro" id="IPR016032">
    <property type="entry name" value="Sig_transdc_resp-reg_C-effctor"/>
</dbReference>
<evidence type="ECO:0000256" key="2">
    <source>
        <dbReference type="ARBA" id="ARBA00023012"/>
    </source>
</evidence>
<dbReference type="PANTHER" id="PTHR35807">
    <property type="entry name" value="TRANSCRIPTIONAL REGULATOR REDD-RELATED"/>
    <property type="match status" value="1"/>
</dbReference>
<dbReference type="PROSITE" id="PS51755">
    <property type="entry name" value="OMPR_PHOB"/>
    <property type="match status" value="1"/>
</dbReference>
<dbReference type="InterPro" id="IPR001867">
    <property type="entry name" value="OmpR/PhoB-type_DNA-bd"/>
</dbReference>
<dbReference type="SUPFAM" id="SSF48452">
    <property type="entry name" value="TPR-like"/>
    <property type="match status" value="1"/>
</dbReference>
<dbReference type="Pfam" id="PF03704">
    <property type="entry name" value="BTAD"/>
    <property type="match status" value="1"/>
</dbReference>
<dbReference type="Proteomes" id="UP001596915">
    <property type="component" value="Unassembled WGS sequence"/>
</dbReference>
<proteinExistence type="inferred from homology"/>
<dbReference type="InterPro" id="IPR051677">
    <property type="entry name" value="AfsR-DnrI-RedD_regulator"/>
</dbReference>
<protein>
    <submittedName>
        <fullName evidence="8">BTAD domain-containing putative transcriptional regulator</fullName>
    </submittedName>
</protein>
<reference evidence="9" key="1">
    <citation type="journal article" date="2019" name="Int. J. Syst. Evol. Microbiol.">
        <title>The Global Catalogue of Microorganisms (GCM) 10K type strain sequencing project: providing services to taxonomists for standard genome sequencing and annotation.</title>
        <authorList>
            <consortium name="The Broad Institute Genomics Platform"/>
            <consortium name="The Broad Institute Genome Sequencing Center for Infectious Disease"/>
            <person name="Wu L."/>
            <person name="Ma J."/>
        </authorList>
    </citation>
    <scope>NUCLEOTIDE SEQUENCE [LARGE SCALE GENOMIC DNA]</scope>
    <source>
        <strain evidence="9">JCM 12607</strain>
    </source>
</reference>
<feature type="domain" description="OmpR/PhoB-type" evidence="7">
    <location>
        <begin position="1"/>
        <end position="104"/>
    </location>
</feature>
<dbReference type="Gene3D" id="1.25.40.10">
    <property type="entry name" value="Tetratricopeptide repeat domain"/>
    <property type="match status" value="1"/>
</dbReference>
<sequence length="263" mass="29668">MGTRLRITVLGRLAVSRGVLTAAPSAPKERKLLAMLLLGHGSPVPVRQLVDELWGSSPPRTVRTALQTHVLNLRGMLARQLHIPGDRVRRELIVTGNEGYQFRVGDADFDLYEYHRLAKLGESELRAGHHLGAAESLRTAESLWTGPILPDTKHGLPLQCEITRLELQRDMVQELRIESDLALGRHRELLSELTALTLARPFDERVHEYLMTALYRSGRTIQALQVFQRLRTKMAQEMGLEPSRVIQDLQRRILGATAYESIP</sequence>
<organism evidence="8 9">
    <name type="scientific">Streptomyces sanglieri</name>
    <dbReference type="NCBI Taxonomy" id="193460"/>
    <lineage>
        <taxon>Bacteria</taxon>
        <taxon>Bacillati</taxon>
        <taxon>Actinomycetota</taxon>
        <taxon>Actinomycetes</taxon>
        <taxon>Kitasatosporales</taxon>
        <taxon>Streptomycetaceae</taxon>
        <taxon>Streptomyces</taxon>
    </lineage>
</organism>
<gene>
    <name evidence="8" type="ORF">ACFQ2K_37495</name>
</gene>
<evidence type="ECO:0000259" key="7">
    <source>
        <dbReference type="PROSITE" id="PS51755"/>
    </source>
</evidence>
<dbReference type="InterPro" id="IPR005158">
    <property type="entry name" value="BTAD"/>
</dbReference>
<keyword evidence="4 6" id="KW-0238">DNA-binding</keyword>